<dbReference type="PANTHER" id="PTHR43130">
    <property type="entry name" value="ARAC-FAMILY TRANSCRIPTIONAL REGULATOR"/>
    <property type="match status" value="1"/>
</dbReference>
<dbReference type="Proteomes" id="UP000184085">
    <property type="component" value="Unassembled WGS sequence"/>
</dbReference>
<dbReference type="InterPro" id="IPR018062">
    <property type="entry name" value="HTH_AraC-typ_CS"/>
</dbReference>
<evidence type="ECO:0000256" key="1">
    <source>
        <dbReference type="ARBA" id="ARBA00023015"/>
    </source>
</evidence>
<dbReference type="RefSeq" id="WP_072706120.1">
    <property type="nucleotide sequence ID" value="NZ_FMJB01000046.1"/>
</dbReference>
<dbReference type="Pfam" id="PF12833">
    <property type="entry name" value="HTH_18"/>
    <property type="match status" value="1"/>
</dbReference>
<keyword evidence="2" id="KW-0238">DNA-binding</keyword>
<dbReference type="InterPro" id="IPR018060">
    <property type="entry name" value="HTH_AraC"/>
</dbReference>
<reference evidence="6" key="1">
    <citation type="submission" date="2016-09" db="EMBL/GenBank/DDBJ databases">
        <authorList>
            <person name="Wibberg D."/>
        </authorList>
    </citation>
    <scope>NUCLEOTIDE SEQUENCE [LARGE SCALE GENOMIC DNA]</scope>
</reference>
<accession>A0A1M4MY50</accession>
<dbReference type="SMART" id="SM00342">
    <property type="entry name" value="HTH_ARAC"/>
    <property type="match status" value="1"/>
</dbReference>
<dbReference type="InterPro" id="IPR020449">
    <property type="entry name" value="Tscrpt_reg_AraC-type_HTH"/>
</dbReference>
<gene>
    <name evidence="5" type="primary">cdhR1</name>
    <name evidence="5" type="ORF">KARMA_1690</name>
</gene>
<dbReference type="AlphaFoldDB" id="A0A1M4MY50"/>
<dbReference type="Gene3D" id="3.40.50.880">
    <property type="match status" value="1"/>
</dbReference>
<organism evidence="5 6">
    <name type="scientific">Donghicola eburneus</name>
    <dbReference type="NCBI Taxonomy" id="393278"/>
    <lineage>
        <taxon>Bacteria</taxon>
        <taxon>Pseudomonadati</taxon>
        <taxon>Pseudomonadota</taxon>
        <taxon>Alphaproteobacteria</taxon>
        <taxon>Rhodobacterales</taxon>
        <taxon>Roseobacteraceae</taxon>
        <taxon>Donghicola</taxon>
    </lineage>
</organism>
<keyword evidence="6" id="KW-1185">Reference proteome</keyword>
<protein>
    <submittedName>
        <fullName evidence="5">HTH-type transcriptional regulator CdhR</fullName>
    </submittedName>
</protein>
<dbReference type="PROSITE" id="PS01124">
    <property type="entry name" value="HTH_ARAC_FAMILY_2"/>
    <property type="match status" value="1"/>
</dbReference>
<name>A0A1M4MY50_9RHOB</name>
<dbReference type="CDD" id="cd03136">
    <property type="entry name" value="GATase1_AraC_ArgR_like"/>
    <property type="match status" value="1"/>
</dbReference>
<dbReference type="SUPFAM" id="SSF46689">
    <property type="entry name" value="Homeodomain-like"/>
    <property type="match status" value="2"/>
</dbReference>
<evidence type="ECO:0000313" key="6">
    <source>
        <dbReference type="Proteomes" id="UP000184085"/>
    </source>
</evidence>
<dbReference type="PROSITE" id="PS00041">
    <property type="entry name" value="HTH_ARAC_FAMILY_1"/>
    <property type="match status" value="1"/>
</dbReference>
<dbReference type="Pfam" id="PF01965">
    <property type="entry name" value="DJ-1_PfpI"/>
    <property type="match status" value="1"/>
</dbReference>
<dbReference type="Gene3D" id="1.10.10.60">
    <property type="entry name" value="Homeodomain-like"/>
    <property type="match status" value="1"/>
</dbReference>
<dbReference type="GO" id="GO:0043565">
    <property type="term" value="F:sequence-specific DNA binding"/>
    <property type="evidence" value="ECO:0007669"/>
    <property type="project" value="InterPro"/>
</dbReference>
<keyword evidence="3" id="KW-0804">Transcription</keyword>
<evidence type="ECO:0000256" key="2">
    <source>
        <dbReference type="ARBA" id="ARBA00023125"/>
    </source>
</evidence>
<dbReference type="InterPro" id="IPR002818">
    <property type="entry name" value="DJ-1/PfpI"/>
</dbReference>
<evidence type="ECO:0000259" key="4">
    <source>
        <dbReference type="PROSITE" id="PS01124"/>
    </source>
</evidence>
<dbReference type="InterPro" id="IPR029062">
    <property type="entry name" value="Class_I_gatase-like"/>
</dbReference>
<evidence type="ECO:0000256" key="3">
    <source>
        <dbReference type="ARBA" id="ARBA00023163"/>
    </source>
</evidence>
<dbReference type="PRINTS" id="PR00032">
    <property type="entry name" value="HTHARAC"/>
</dbReference>
<proteinExistence type="predicted"/>
<dbReference type="InterPro" id="IPR052158">
    <property type="entry name" value="INH-QAR"/>
</dbReference>
<dbReference type="EMBL" id="FMJB01000046">
    <property type="protein sequence ID" value="SCM67491.1"/>
    <property type="molecule type" value="Genomic_DNA"/>
</dbReference>
<evidence type="ECO:0000313" key="5">
    <source>
        <dbReference type="EMBL" id="SCM67491.1"/>
    </source>
</evidence>
<dbReference type="PANTHER" id="PTHR43130:SF3">
    <property type="entry name" value="HTH-TYPE TRANSCRIPTIONAL REGULATOR RV1931C"/>
    <property type="match status" value="1"/>
</dbReference>
<dbReference type="InterPro" id="IPR009057">
    <property type="entry name" value="Homeodomain-like_sf"/>
</dbReference>
<sequence>MDKTSQVLFVFVGEFTHLAFSNALEPLRIANRMSGERLYSWSFMSADGAPVTASNEVRMMVDHSFADVVKYDYLFLVPGNDLRDHIDKPLLSLLRRARYQGATIATFCSGAFAFAEAGLLDDQEAALHWEFHAPFKEEFPQVHLSNAVFIKNGPVMTAAGGQAAADLVLSLIQDTHGRALAETVSDQMLYNTVRQGGAPQRVSFQARYGIRSEKLSQAIRIMERDLDQIITMTDVAEESGVSNRQLERLFKRYLDVTPKKYLMSLRLAKGRQLLQETEMSVTEVTLACGFENPSHFSRLYRQTFGVTPREQRAI</sequence>
<keyword evidence="1" id="KW-0805">Transcription regulation</keyword>
<dbReference type="SUPFAM" id="SSF52317">
    <property type="entry name" value="Class I glutamine amidotransferase-like"/>
    <property type="match status" value="1"/>
</dbReference>
<dbReference type="GO" id="GO:0003700">
    <property type="term" value="F:DNA-binding transcription factor activity"/>
    <property type="evidence" value="ECO:0007669"/>
    <property type="project" value="InterPro"/>
</dbReference>
<feature type="domain" description="HTH araC/xylS-type" evidence="4">
    <location>
        <begin position="216"/>
        <end position="314"/>
    </location>
</feature>